<dbReference type="OMA" id="VIRCADI"/>
<evidence type="ECO:0000256" key="5">
    <source>
        <dbReference type="PIRSR" id="PIRSR623088-3"/>
    </source>
</evidence>
<dbReference type="Pfam" id="PF00233">
    <property type="entry name" value="PDEase_I"/>
    <property type="match status" value="1"/>
</dbReference>
<feature type="binding site" evidence="5">
    <location>
        <position position="135"/>
    </location>
    <ligand>
        <name>Zn(2+)</name>
        <dbReference type="ChEBI" id="CHEBI:29105"/>
        <label>1</label>
    </ligand>
</feature>
<dbReference type="CDD" id="cd00077">
    <property type="entry name" value="HDc"/>
    <property type="match status" value="1"/>
</dbReference>
<evidence type="ECO:0000256" key="1">
    <source>
        <dbReference type="ARBA" id="ARBA00022723"/>
    </source>
</evidence>
<dbReference type="VEuPathDB" id="FungiDB:PYU1_G004156"/>
<reference evidence="8" key="2">
    <citation type="submission" date="2010-04" db="EMBL/GenBank/DDBJ databases">
        <authorList>
            <person name="Buell R."/>
            <person name="Hamilton J."/>
            <person name="Hostetler J."/>
        </authorList>
    </citation>
    <scope>NUCLEOTIDE SEQUENCE [LARGE SCALE GENOMIC DNA]</scope>
    <source>
        <strain evidence="8">DAOM:BR144</strain>
    </source>
</reference>
<dbReference type="Gene3D" id="1.10.1300.10">
    <property type="entry name" value="3'5'-cyclic nucleotide phosphodiesterase, catalytic domain"/>
    <property type="match status" value="1"/>
</dbReference>
<feature type="active site" description="Proton donor" evidence="3">
    <location>
        <position position="95"/>
    </location>
</feature>
<dbReference type="SUPFAM" id="SSF109604">
    <property type="entry name" value="HD-domain/PDEase-like"/>
    <property type="match status" value="1"/>
</dbReference>
<dbReference type="EnsemblProtists" id="PYU1_T004166">
    <property type="protein sequence ID" value="PYU1_T004166"/>
    <property type="gene ID" value="PYU1_G004156"/>
</dbReference>
<feature type="binding site" evidence="4">
    <location>
        <position position="241"/>
    </location>
    <ligand>
        <name>AMP</name>
        <dbReference type="ChEBI" id="CHEBI:456215"/>
    </ligand>
</feature>
<dbReference type="InterPro" id="IPR036971">
    <property type="entry name" value="PDEase_catalytic_dom_sf"/>
</dbReference>
<organism evidence="7 8">
    <name type="scientific">Globisporangium ultimum (strain ATCC 200006 / CBS 805.95 / DAOM BR144)</name>
    <name type="common">Pythium ultimum</name>
    <dbReference type="NCBI Taxonomy" id="431595"/>
    <lineage>
        <taxon>Eukaryota</taxon>
        <taxon>Sar</taxon>
        <taxon>Stramenopiles</taxon>
        <taxon>Oomycota</taxon>
        <taxon>Peronosporomycetes</taxon>
        <taxon>Pythiales</taxon>
        <taxon>Pythiaceae</taxon>
        <taxon>Globisporangium</taxon>
    </lineage>
</organism>
<keyword evidence="2" id="KW-0378">Hydrolase</keyword>
<dbReference type="PROSITE" id="PS00126">
    <property type="entry name" value="PDEASE_I_1"/>
    <property type="match status" value="1"/>
</dbReference>
<sequence length="339" mass="39163">MPTSLASVIPALIRKKQEDDEVPFPREIVFARGADEPLEQWDMDTLSLTSSDIGMLSSVVFRAYGFFEAFRISGEKFAAFTTNVANYYRAGNPFHNFQHAFQVTLAMHTMLRAECRKFFSGVEIFAMLIAALCHDIDHPGNNNDFELKTLSPMALTHNDDAVLERHHCRVTFIILNHKSAKILQHLDEARYKRVRQLIIACILATDMAKHFDKCKALESLSRRQLNEKRQLLMGILIHAADLSHQTLPFAQCAEWGTRLLNEFQNQAKAEAEHSVATDFYMQNLELRKTRLIVQLNYINYVVRPIWLPLTSLCHHLRFYTDSLELNFDLYRQQLDEEDA</sequence>
<dbReference type="InParanoid" id="K3WGS5"/>
<evidence type="ECO:0000256" key="3">
    <source>
        <dbReference type="PIRSR" id="PIRSR623088-1"/>
    </source>
</evidence>
<dbReference type="eggNOG" id="KOG3689">
    <property type="taxonomic scope" value="Eukaryota"/>
</dbReference>
<feature type="binding site" evidence="5">
    <location>
        <position position="99"/>
    </location>
    <ligand>
        <name>Zn(2+)</name>
        <dbReference type="ChEBI" id="CHEBI:29105"/>
        <label>1</label>
    </ligand>
</feature>
<feature type="domain" description="PDEase" evidence="6">
    <location>
        <begin position="17"/>
        <end position="337"/>
    </location>
</feature>
<dbReference type="Proteomes" id="UP000019132">
    <property type="component" value="Unassembled WGS sequence"/>
</dbReference>
<dbReference type="InterPro" id="IPR003607">
    <property type="entry name" value="HD/PDEase_dom"/>
</dbReference>
<dbReference type="EMBL" id="GL376567">
    <property type="status" value="NOT_ANNOTATED_CDS"/>
    <property type="molecule type" value="Genomic_DNA"/>
</dbReference>
<dbReference type="GO" id="GO:0046872">
    <property type="term" value="F:metal ion binding"/>
    <property type="evidence" value="ECO:0007669"/>
    <property type="project" value="UniProtKB-KW"/>
</dbReference>
<feature type="binding site" evidence="4">
    <location>
        <begin position="95"/>
        <end position="99"/>
    </location>
    <ligand>
        <name>AMP</name>
        <dbReference type="ChEBI" id="CHEBI:456215"/>
    </ligand>
</feature>
<dbReference type="PANTHER" id="PTHR11347">
    <property type="entry name" value="CYCLIC NUCLEOTIDE PHOSPHODIESTERASE"/>
    <property type="match status" value="1"/>
</dbReference>
<dbReference type="GO" id="GO:0007165">
    <property type="term" value="P:signal transduction"/>
    <property type="evidence" value="ECO:0007669"/>
    <property type="project" value="InterPro"/>
</dbReference>
<keyword evidence="8" id="KW-1185">Reference proteome</keyword>
<accession>K3WGS5</accession>
<protein>
    <recommendedName>
        <fullName evidence="6">PDEase domain-containing protein</fullName>
    </recommendedName>
</protein>
<dbReference type="HOGENOM" id="CLU_005940_6_1_1"/>
<dbReference type="InterPro" id="IPR002073">
    <property type="entry name" value="PDEase_catalytic_dom"/>
</dbReference>
<feature type="binding site" evidence="5">
    <location>
        <position position="241"/>
    </location>
    <ligand>
        <name>Zn(2+)</name>
        <dbReference type="ChEBI" id="CHEBI:29105"/>
        <label>1</label>
    </ligand>
</feature>
<dbReference type="InterPro" id="IPR023174">
    <property type="entry name" value="PDEase_CS"/>
</dbReference>
<proteinExistence type="predicted"/>
<feature type="binding site" evidence="4">
    <location>
        <position position="294"/>
    </location>
    <ligand>
        <name>AMP</name>
        <dbReference type="ChEBI" id="CHEBI:456215"/>
    </ligand>
</feature>
<dbReference type="InterPro" id="IPR023088">
    <property type="entry name" value="PDEase"/>
</dbReference>
<dbReference type="PRINTS" id="PR00387">
    <property type="entry name" value="PDIESTERASE1"/>
</dbReference>
<evidence type="ECO:0000256" key="4">
    <source>
        <dbReference type="PIRSR" id="PIRSR623088-2"/>
    </source>
</evidence>
<dbReference type="STRING" id="431595.K3WGS5"/>
<dbReference type="SMART" id="SM00471">
    <property type="entry name" value="HDc"/>
    <property type="match status" value="1"/>
</dbReference>
<dbReference type="AlphaFoldDB" id="K3WGS5"/>
<name>K3WGS5_GLOUD</name>
<evidence type="ECO:0000313" key="7">
    <source>
        <dbReference type="EnsemblProtists" id="PYU1_T004166"/>
    </source>
</evidence>
<dbReference type="PROSITE" id="PS51845">
    <property type="entry name" value="PDEASE_I_2"/>
    <property type="match status" value="1"/>
</dbReference>
<feature type="binding site" evidence="4">
    <location>
        <position position="135"/>
    </location>
    <ligand>
        <name>AMP</name>
        <dbReference type="ChEBI" id="CHEBI:456215"/>
    </ligand>
</feature>
<evidence type="ECO:0000256" key="2">
    <source>
        <dbReference type="ARBA" id="ARBA00022801"/>
    </source>
</evidence>
<dbReference type="GO" id="GO:0004114">
    <property type="term" value="F:3',5'-cyclic-nucleotide phosphodiesterase activity"/>
    <property type="evidence" value="ECO:0007669"/>
    <property type="project" value="InterPro"/>
</dbReference>
<feature type="binding site" evidence="5">
    <location>
        <position position="135"/>
    </location>
    <ligand>
        <name>Zn(2+)</name>
        <dbReference type="ChEBI" id="CHEBI:29105"/>
        <label>2</label>
    </ligand>
</feature>
<evidence type="ECO:0000313" key="8">
    <source>
        <dbReference type="Proteomes" id="UP000019132"/>
    </source>
</evidence>
<evidence type="ECO:0000259" key="6">
    <source>
        <dbReference type="PROSITE" id="PS51845"/>
    </source>
</evidence>
<feature type="binding site" evidence="5">
    <location>
        <position position="134"/>
    </location>
    <ligand>
        <name>Zn(2+)</name>
        <dbReference type="ChEBI" id="CHEBI:29105"/>
        <label>1</label>
    </ligand>
</feature>
<keyword evidence="1 5" id="KW-0479">Metal-binding</keyword>
<reference evidence="7" key="3">
    <citation type="submission" date="2015-02" db="UniProtKB">
        <authorList>
            <consortium name="EnsemblProtists"/>
        </authorList>
    </citation>
    <scope>IDENTIFICATION</scope>
    <source>
        <strain evidence="7">DAOM BR144</strain>
    </source>
</reference>
<reference evidence="8" key="1">
    <citation type="journal article" date="2010" name="Genome Biol.">
        <title>Genome sequence of the necrotrophic plant pathogen Pythium ultimum reveals original pathogenicity mechanisms and effector repertoire.</title>
        <authorList>
            <person name="Levesque C.A."/>
            <person name="Brouwer H."/>
            <person name="Cano L."/>
            <person name="Hamilton J.P."/>
            <person name="Holt C."/>
            <person name="Huitema E."/>
            <person name="Raffaele S."/>
            <person name="Robideau G.P."/>
            <person name="Thines M."/>
            <person name="Win J."/>
            <person name="Zerillo M.M."/>
            <person name="Beakes G.W."/>
            <person name="Boore J.L."/>
            <person name="Busam D."/>
            <person name="Dumas B."/>
            <person name="Ferriera S."/>
            <person name="Fuerstenberg S.I."/>
            <person name="Gachon C.M."/>
            <person name="Gaulin E."/>
            <person name="Govers F."/>
            <person name="Grenville-Briggs L."/>
            <person name="Horner N."/>
            <person name="Hostetler J."/>
            <person name="Jiang R.H."/>
            <person name="Johnson J."/>
            <person name="Krajaejun T."/>
            <person name="Lin H."/>
            <person name="Meijer H.J."/>
            <person name="Moore B."/>
            <person name="Morris P."/>
            <person name="Phuntmart V."/>
            <person name="Puiu D."/>
            <person name="Shetty J."/>
            <person name="Stajich J.E."/>
            <person name="Tripathy S."/>
            <person name="Wawra S."/>
            <person name="van West P."/>
            <person name="Whitty B.R."/>
            <person name="Coutinho P.M."/>
            <person name="Henrissat B."/>
            <person name="Martin F."/>
            <person name="Thomas P.D."/>
            <person name="Tyler B.M."/>
            <person name="De Vries R.P."/>
            <person name="Kamoun S."/>
            <person name="Yandell M."/>
            <person name="Tisserat N."/>
            <person name="Buell C.R."/>
        </authorList>
    </citation>
    <scope>NUCLEOTIDE SEQUENCE</scope>
    <source>
        <strain evidence="8">DAOM:BR144</strain>
    </source>
</reference>